<comment type="catalytic activity">
    <reaction evidence="1">
        <text>ATP + protein L-histidine = ADP + protein N-phospho-L-histidine.</text>
        <dbReference type="EC" id="2.7.13.3"/>
    </reaction>
</comment>
<evidence type="ECO:0000256" key="2">
    <source>
        <dbReference type="ARBA" id="ARBA00012438"/>
    </source>
</evidence>
<protein>
    <recommendedName>
        <fullName evidence="2">histidine kinase</fullName>
        <ecNumber evidence="2">2.7.13.3</ecNumber>
    </recommendedName>
</protein>
<reference evidence="6" key="1">
    <citation type="submission" date="2022-09" db="EMBL/GenBank/DDBJ databases">
        <title>Tahibacter sp. nov., isolated from a fresh water.</title>
        <authorList>
            <person name="Baek J.H."/>
            <person name="Lee J.K."/>
            <person name="Kim J.M."/>
            <person name="Jeon C.O."/>
        </authorList>
    </citation>
    <scope>NUCLEOTIDE SEQUENCE</scope>
    <source>
        <strain evidence="6">W38</strain>
    </source>
</reference>
<dbReference type="Gene3D" id="2.130.10.10">
    <property type="entry name" value="YVTN repeat-like/Quinoprotein amine dehydrogenase"/>
    <property type="match status" value="3"/>
</dbReference>
<accession>A0ABY6B7K5</accession>
<dbReference type="Pfam" id="PF02518">
    <property type="entry name" value="HATPase_c"/>
    <property type="match status" value="1"/>
</dbReference>
<feature type="domain" description="Histidine kinase" evidence="5">
    <location>
        <begin position="868"/>
        <end position="1113"/>
    </location>
</feature>
<dbReference type="PANTHER" id="PTHR43065">
    <property type="entry name" value="SENSOR HISTIDINE KINASE"/>
    <property type="match status" value="1"/>
</dbReference>
<dbReference type="InterPro" id="IPR036890">
    <property type="entry name" value="HATPase_C_sf"/>
</dbReference>
<dbReference type="GO" id="GO:0005524">
    <property type="term" value="F:ATP binding"/>
    <property type="evidence" value="ECO:0007669"/>
    <property type="project" value="UniProtKB-KW"/>
</dbReference>
<dbReference type="RefSeq" id="WP_261692875.1">
    <property type="nucleotide sequence ID" value="NZ_CP104694.1"/>
</dbReference>
<evidence type="ECO:0000313" key="7">
    <source>
        <dbReference type="Proteomes" id="UP001064632"/>
    </source>
</evidence>
<evidence type="ECO:0000259" key="5">
    <source>
        <dbReference type="PROSITE" id="PS50109"/>
    </source>
</evidence>
<keyword evidence="6" id="KW-0547">Nucleotide-binding</keyword>
<dbReference type="SUPFAM" id="SSF55874">
    <property type="entry name" value="ATPase domain of HSP90 chaperone/DNA topoisomerase II/histidine kinase"/>
    <property type="match status" value="1"/>
</dbReference>
<dbReference type="EC" id="2.7.13.3" evidence="2"/>
<dbReference type="InterPro" id="IPR003661">
    <property type="entry name" value="HisK_dim/P_dom"/>
</dbReference>
<dbReference type="PRINTS" id="PR00344">
    <property type="entry name" value="BCTRLSENSOR"/>
</dbReference>
<feature type="coiled-coil region" evidence="4">
    <location>
        <begin position="832"/>
        <end position="859"/>
    </location>
</feature>
<keyword evidence="3" id="KW-0597">Phosphoprotein</keyword>
<dbReference type="Proteomes" id="UP001064632">
    <property type="component" value="Chromosome"/>
</dbReference>
<dbReference type="InterPro" id="IPR004358">
    <property type="entry name" value="Sig_transdc_His_kin-like_C"/>
</dbReference>
<proteinExistence type="predicted"/>
<dbReference type="EMBL" id="CP104694">
    <property type="protein sequence ID" value="UXI65880.1"/>
    <property type="molecule type" value="Genomic_DNA"/>
</dbReference>
<dbReference type="SMART" id="SM00387">
    <property type="entry name" value="HATPase_c"/>
    <property type="match status" value="1"/>
</dbReference>
<keyword evidence="7" id="KW-1185">Reference proteome</keyword>
<dbReference type="Gene3D" id="3.30.565.10">
    <property type="entry name" value="Histidine kinase-like ATPase, C-terminal domain"/>
    <property type="match status" value="1"/>
</dbReference>
<evidence type="ECO:0000256" key="1">
    <source>
        <dbReference type="ARBA" id="ARBA00000085"/>
    </source>
</evidence>
<organism evidence="6 7">
    <name type="scientific">Tahibacter amnicola</name>
    <dbReference type="NCBI Taxonomy" id="2976241"/>
    <lineage>
        <taxon>Bacteria</taxon>
        <taxon>Pseudomonadati</taxon>
        <taxon>Pseudomonadota</taxon>
        <taxon>Gammaproteobacteria</taxon>
        <taxon>Lysobacterales</taxon>
        <taxon>Rhodanobacteraceae</taxon>
        <taxon>Tahibacter</taxon>
    </lineage>
</organism>
<dbReference type="InterPro" id="IPR013783">
    <property type="entry name" value="Ig-like_fold"/>
</dbReference>
<evidence type="ECO:0000313" key="6">
    <source>
        <dbReference type="EMBL" id="UXI65880.1"/>
    </source>
</evidence>
<dbReference type="PROSITE" id="PS50109">
    <property type="entry name" value="HIS_KIN"/>
    <property type="match status" value="1"/>
</dbReference>
<dbReference type="Gene3D" id="1.10.287.130">
    <property type="match status" value="1"/>
</dbReference>
<dbReference type="SUPFAM" id="SSF63829">
    <property type="entry name" value="Calcium-dependent phosphotriesterase"/>
    <property type="match status" value="2"/>
</dbReference>
<evidence type="ECO:0000256" key="4">
    <source>
        <dbReference type="SAM" id="Coils"/>
    </source>
</evidence>
<dbReference type="InterPro" id="IPR005467">
    <property type="entry name" value="His_kinase_dom"/>
</dbReference>
<sequence length="1149" mass="125431">MPSAASSADSSGRLDYRPVVSIWRFLRICLLISGAQACFSAGARAAELPDPPPGHYVFRSYGPEQGLTNTSVVRLLQDRVGFLWVGTEDGLYRYDGYRFDEFGLAAGLPSTHIYAIHEDPDGQLWVGTLAGLCRRQGRHFVAVAPDVGLPREAINGIADGPSGLWIATPQGPFARTADGRFTTVADWPAGEATALWRRRQAQRVWLAHWNGQGSVLSWNGGHWTRFELHAHQRIDAIVEDGGGRVWARTPTRLWVLEPGATGFVEAATPLPLVSNRSYLAVDRRGELWVSNDRGLMHRGETGWNIIGPRQGLPGGPWPFLEDREGSIWVGTVGLHRLLGRGAVHAYTTSEGLPYNVVWCIHRDRRQRLWVGTSHGLAVLEGDAFRTIAGTESNTIRSIVESPDGRLYMSGVPGNDVLIYDPASERIQRVEIGAADPKRTFRLLLDGEGLLWASTDRAGLFHADTRADTLRFEPVTLPGGSAQESVSDVRADAAGRIWAAGRNGLALRENGHWRRFTAQDGLRQDSVAYVFPRRNGELLVPYVEPYGIARLRYEGGKLRIVGHLDNATTQSADKAYLVGEDRDEQIWIGGGKGVDVVGSGGTVHFGYTEGLVGEDTASMSFLAEASGNVWIGTTQGLVRVDTQALHTLADPVPPTVALIDITLGKQSLLPTDTTVQTPYGDNTFAVRFAGLSFLGEGKIEYRERLAGRESEFNTSTTREARYSALAPGRYRYEVAARVVPYGAWGPATTFEFEVLPAWWQSWWTRGLVIVWILGLAVLVFRWRTAALLRRNRVLEAQVAERTVALREANLDLSRANLQLHVEIDERVAAQTALTQQNSALEALNQRLVGTQNQLLQSEKMASVGQLAAGVAHEINTPIAYVRSNLGSLEHYWQSVVSLLDAYARLEPRVDPTLPELVQAQSLKASIELDYLRDDTVQLLGEAKDGVDKVKKIVSDLRDFSHLDGAEWQSVDVHEGLASTLNLMASPLRDKEIEVVTQYADLAPIDCQPFQLNQVFLNVLTNAVQSISGKGRIILSTGQDDTSVWIRITDTGCGIAPEHLPHVCEPFFTTKPVGSGTGLGLSVAYGIVQAHGGHLEIASEPGQGTQVTIRLPRRSVRPLDAGVGAVSKPAATTITAARPAQPTGNGSNGLH</sequence>
<dbReference type="InterPro" id="IPR011110">
    <property type="entry name" value="Reg_prop"/>
</dbReference>
<dbReference type="CDD" id="cd00082">
    <property type="entry name" value="HisKA"/>
    <property type="match status" value="1"/>
</dbReference>
<keyword evidence="4" id="KW-0175">Coiled coil</keyword>
<dbReference type="PANTHER" id="PTHR43065:SF50">
    <property type="entry name" value="HISTIDINE KINASE"/>
    <property type="match status" value="1"/>
</dbReference>
<dbReference type="InterPro" id="IPR015943">
    <property type="entry name" value="WD40/YVTN_repeat-like_dom_sf"/>
</dbReference>
<keyword evidence="6" id="KW-0067">ATP-binding</keyword>
<dbReference type="SUPFAM" id="SSF47384">
    <property type="entry name" value="Homodimeric domain of signal transducing histidine kinase"/>
    <property type="match status" value="1"/>
</dbReference>
<evidence type="ECO:0000256" key="3">
    <source>
        <dbReference type="ARBA" id="ARBA00022553"/>
    </source>
</evidence>
<gene>
    <name evidence="6" type="ORF">N4264_14045</name>
</gene>
<dbReference type="Pfam" id="PF07494">
    <property type="entry name" value="Reg_prop"/>
    <property type="match status" value="3"/>
</dbReference>
<name>A0ABY6B7K5_9GAMM</name>
<dbReference type="Gene3D" id="2.60.40.10">
    <property type="entry name" value="Immunoglobulins"/>
    <property type="match status" value="1"/>
</dbReference>
<dbReference type="InterPro" id="IPR003594">
    <property type="entry name" value="HATPase_dom"/>
</dbReference>
<dbReference type="InterPro" id="IPR036097">
    <property type="entry name" value="HisK_dim/P_sf"/>
</dbReference>